<dbReference type="NCBIfam" id="TIGR01662">
    <property type="entry name" value="HAD-SF-IIIA"/>
    <property type="match status" value="1"/>
</dbReference>
<dbReference type="PANTHER" id="PTHR42891:SF1">
    <property type="entry name" value="D-GLYCERO-BETA-D-MANNO-HEPTOSE-1,7-BISPHOSPHATE 7-PHOSPHATASE"/>
    <property type="match status" value="1"/>
</dbReference>
<keyword evidence="5" id="KW-0378">Hydrolase</keyword>
<evidence type="ECO:0000256" key="1">
    <source>
        <dbReference type="ARBA" id="ARBA00004496"/>
    </source>
</evidence>
<evidence type="ECO:0000313" key="8">
    <source>
        <dbReference type="EMBL" id="RAK64458.1"/>
    </source>
</evidence>
<evidence type="ECO:0000256" key="4">
    <source>
        <dbReference type="ARBA" id="ARBA00022723"/>
    </source>
</evidence>
<keyword evidence="6" id="KW-0119">Carbohydrate metabolism</keyword>
<dbReference type="PANTHER" id="PTHR42891">
    <property type="entry name" value="D-GLYCERO-BETA-D-MANNO-HEPTOSE-1,7-BISPHOSPHATE 7-PHOSPHATASE"/>
    <property type="match status" value="1"/>
</dbReference>
<dbReference type="SUPFAM" id="SSF56784">
    <property type="entry name" value="HAD-like"/>
    <property type="match status" value="1"/>
</dbReference>
<organism evidence="8 9">
    <name type="scientific">Phenylobacterium kunshanense</name>
    <dbReference type="NCBI Taxonomy" id="1445034"/>
    <lineage>
        <taxon>Bacteria</taxon>
        <taxon>Pseudomonadati</taxon>
        <taxon>Pseudomonadota</taxon>
        <taxon>Alphaproteobacteria</taxon>
        <taxon>Caulobacterales</taxon>
        <taxon>Caulobacteraceae</taxon>
        <taxon>Phenylobacterium</taxon>
    </lineage>
</organism>
<sequence length="193" mass="21530">MCAAKKAAPAPGWRYDPPVPASPPLRPALFLDRDGVLNEDLGYVYRWEDFRWIPGAMETIATFNRAGWLVIVVTNQSGVGRGYYTEDDVHELHRRMQADLAEAGARIDAFYHAPQHPEAPVEAYRHPDPPLRKPNPGMLLLAMQEWPIDREASLMIGDKPSDLEAALRAGVRAALFEGGDLMAYLEKEALLPN</sequence>
<dbReference type="CDD" id="cd07503">
    <property type="entry name" value="HAD_HisB-N"/>
    <property type="match status" value="1"/>
</dbReference>
<evidence type="ECO:0000256" key="5">
    <source>
        <dbReference type="ARBA" id="ARBA00022801"/>
    </source>
</evidence>
<dbReference type="Gene3D" id="3.40.50.1000">
    <property type="entry name" value="HAD superfamily/HAD-like"/>
    <property type="match status" value="1"/>
</dbReference>
<dbReference type="InterPro" id="IPR004446">
    <property type="entry name" value="Heptose_bisP_phosphatase"/>
</dbReference>
<comment type="similarity">
    <text evidence="2">Belongs to the GmhB family.</text>
</comment>
<reference evidence="8 9" key="1">
    <citation type="submission" date="2018-05" db="EMBL/GenBank/DDBJ databases">
        <authorList>
            <person name="Lanie J.A."/>
            <person name="Ng W.-L."/>
            <person name="Kazmierczak K.M."/>
            <person name="Andrzejewski T.M."/>
            <person name="Davidsen T.M."/>
            <person name="Wayne K.J."/>
            <person name="Tettelin H."/>
            <person name="Glass J.I."/>
            <person name="Rusch D."/>
            <person name="Podicherti R."/>
            <person name="Tsui H.-C.T."/>
            <person name="Winkler M.E."/>
        </authorList>
    </citation>
    <scope>NUCLEOTIDE SEQUENCE [LARGE SCALE GENOMIC DNA]</scope>
    <source>
        <strain evidence="8 9">BUT-10</strain>
    </source>
</reference>
<name>A0A328BH42_9CAUL</name>
<evidence type="ECO:0000256" key="7">
    <source>
        <dbReference type="ARBA" id="ARBA00031828"/>
    </source>
</evidence>
<dbReference type="InterPro" id="IPR006549">
    <property type="entry name" value="HAD-SF_hydro_IIIA"/>
</dbReference>
<evidence type="ECO:0000256" key="6">
    <source>
        <dbReference type="ARBA" id="ARBA00023277"/>
    </source>
</evidence>
<dbReference type="Proteomes" id="UP000249524">
    <property type="component" value="Unassembled WGS sequence"/>
</dbReference>
<dbReference type="OrthoDB" id="9814110at2"/>
<evidence type="ECO:0000256" key="2">
    <source>
        <dbReference type="ARBA" id="ARBA00005628"/>
    </source>
</evidence>
<dbReference type="NCBIfam" id="TIGR01656">
    <property type="entry name" value="Histidinol-ppas"/>
    <property type="match status" value="1"/>
</dbReference>
<evidence type="ECO:0000313" key="9">
    <source>
        <dbReference type="Proteomes" id="UP000249524"/>
    </source>
</evidence>
<gene>
    <name evidence="8" type="ORF">DJ019_14985</name>
</gene>
<proteinExistence type="inferred from homology"/>
<evidence type="ECO:0000256" key="3">
    <source>
        <dbReference type="ARBA" id="ARBA00022490"/>
    </source>
</evidence>
<comment type="caution">
    <text evidence="8">The sequence shown here is derived from an EMBL/GenBank/DDBJ whole genome shotgun (WGS) entry which is preliminary data.</text>
</comment>
<keyword evidence="9" id="KW-1185">Reference proteome</keyword>
<dbReference type="GO" id="GO:0005737">
    <property type="term" value="C:cytoplasm"/>
    <property type="evidence" value="ECO:0007669"/>
    <property type="project" value="UniProtKB-SubCell"/>
</dbReference>
<dbReference type="InterPro" id="IPR006543">
    <property type="entry name" value="Histidinol-phos"/>
</dbReference>
<dbReference type="GO" id="GO:0046872">
    <property type="term" value="F:metal ion binding"/>
    <property type="evidence" value="ECO:0007669"/>
    <property type="project" value="UniProtKB-KW"/>
</dbReference>
<protein>
    <recommendedName>
        <fullName evidence="7">D,D-heptose 1,7-bisphosphate phosphatase</fullName>
    </recommendedName>
</protein>
<dbReference type="GO" id="GO:0005975">
    <property type="term" value="P:carbohydrate metabolic process"/>
    <property type="evidence" value="ECO:0007669"/>
    <property type="project" value="InterPro"/>
</dbReference>
<keyword evidence="4" id="KW-0479">Metal-binding</keyword>
<dbReference type="Pfam" id="PF13242">
    <property type="entry name" value="Hydrolase_like"/>
    <property type="match status" value="1"/>
</dbReference>
<dbReference type="AlphaFoldDB" id="A0A328BH42"/>
<dbReference type="EMBL" id="QFYS01000006">
    <property type="protein sequence ID" value="RAK64458.1"/>
    <property type="molecule type" value="Genomic_DNA"/>
</dbReference>
<dbReference type="InterPro" id="IPR036412">
    <property type="entry name" value="HAD-like_sf"/>
</dbReference>
<dbReference type="GO" id="GO:0016791">
    <property type="term" value="F:phosphatase activity"/>
    <property type="evidence" value="ECO:0007669"/>
    <property type="project" value="InterPro"/>
</dbReference>
<comment type="subcellular location">
    <subcellularLocation>
        <location evidence="1">Cytoplasm</location>
    </subcellularLocation>
</comment>
<dbReference type="InterPro" id="IPR023214">
    <property type="entry name" value="HAD_sf"/>
</dbReference>
<accession>A0A328BH42</accession>
<keyword evidence="3" id="KW-0963">Cytoplasm</keyword>